<dbReference type="STRING" id="662367.SAMN05216167_11589"/>
<sequence length="83" mass="9266">MHKQKKSSDLLAPMPLSFYRLGQGVTSPPVYDQQQLLHLPRALINADQLVQLGGGIKPMATIRLADRPSTSLLMYTLLFRTCN</sequence>
<reference evidence="1 2" key="1">
    <citation type="submission" date="2016-10" db="EMBL/GenBank/DDBJ databases">
        <authorList>
            <person name="de Groot N.N."/>
        </authorList>
    </citation>
    <scope>NUCLEOTIDE SEQUENCE [LARGE SCALE GENOMIC DNA]</scope>
    <source>
        <strain evidence="1 2">DSM 26130</strain>
    </source>
</reference>
<evidence type="ECO:0000313" key="2">
    <source>
        <dbReference type="Proteomes" id="UP000198598"/>
    </source>
</evidence>
<dbReference type="RefSeq" id="WP_093831943.1">
    <property type="nucleotide sequence ID" value="NZ_FOLQ01000015.1"/>
</dbReference>
<accession>A0A1I2BIE8</accession>
<evidence type="ECO:0000313" key="1">
    <source>
        <dbReference type="EMBL" id="SFE54960.1"/>
    </source>
</evidence>
<protein>
    <submittedName>
        <fullName evidence="1">Uncharacterized protein</fullName>
    </submittedName>
</protein>
<proteinExistence type="predicted"/>
<dbReference type="Proteomes" id="UP000198598">
    <property type="component" value="Unassembled WGS sequence"/>
</dbReference>
<gene>
    <name evidence="1" type="ORF">SAMN05216167_11589</name>
</gene>
<name>A0A1I2BIE8_9BACT</name>
<dbReference type="OrthoDB" id="9840982at2"/>
<organism evidence="1 2">
    <name type="scientific">Spirosoma endophyticum</name>
    <dbReference type="NCBI Taxonomy" id="662367"/>
    <lineage>
        <taxon>Bacteria</taxon>
        <taxon>Pseudomonadati</taxon>
        <taxon>Bacteroidota</taxon>
        <taxon>Cytophagia</taxon>
        <taxon>Cytophagales</taxon>
        <taxon>Cytophagaceae</taxon>
        <taxon>Spirosoma</taxon>
    </lineage>
</organism>
<keyword evidence="2" id="KW-1185">Reference proteome</keyword>
<dbReference type="AlphaFoldDB" id="A0A1I2BIE8"/>
<dbReference type="EMBL" id="FOLQ01000015">
    <property type="protein sequence ID" value="SFE54960.1"/>
    <property type="molecule type" value="Genomic_DNA"/>
</dbReference>